<feature type="signal peptide" evidence="2">
    <location>
        <begin position="1"/>
        <end position="39"/>
    </location>
</feature>
<dbReference type="MEROPS" id="G01.006"/>
<dbReference type="InterPro" id="IPR000250">
    <property type="entry name" value="Peptidase_G1"/>
</dbReference>
<gene>
    <name evidence="3" type="ordered locus">RSal33209_2584</name>
</gene>
<organism evidence="3 4">
    <name type="scientific">Renibacterium salmoninarum (strain ATCC 33209 / DSM 20767 / JCM 11484 / NBRC 15589 / NCIMB 2235)</name>
    <dbReference type="NCBI Taxonomy" id="288705"/>
    <lineage>
        <taxon>Bacteria</taxon>
        <taxon>Bacillati</taxon>
        <taxon>Actinomycetota</taxon>
        <taxon>Actinomycetes</taxon>
        <taxon>Micrococcales</taxon>
        <taxon>Micrococcaceae</taxon>
        <taxon>Renibacterium</taxon>
    </lineage>
</organism>
<name>A9WRM7_RENSM</name>
<dbReference type="Pfam" id="PF01828">
    <property type="entry name" value="Peptidase_A4"/>
    <property type="match status" value="1"/>
</dbReference>
<dbReference type="Gene3D" id="2.60.120.700">
    <property type="entry name" value="Peptidase G1"/>
    <property type="match status" value="1"/>
</dbReference>
<dbReference type="GO" id="GO:0070007">
    <property type="term" value="F:glutamic-type endopeptidase activity"/>
    <property type="evidence" value="ECO:0007669"/>
    <property type="project" value="InterPro"/>
</dbReference>
<dbReference type="Proteomes" id="UP000002007">
    <property type="component" value="Chromosome"/>
</dbReference>
<dbReference type="SUPFAM" id="SSF49899">
    <property type="entry name" value="Concanavalin A-like lectins/glucanases"/>
    <property type="match status" value="1"/>
</dbReference>
<dbReference type="AlphaFoldDB" id="A9WRM7"/>
<evidence type="ECO:0000256" key="2">
    <source>
        <dbReference type="SAM" id="SignalP"/>
    </source>
</evidence>
<accession>A9WRM7</accession>
<dbReference type="GO" id="GO:0006508">
    <property type="term" value="P:proteolysis"/>
    <property type="evidence" value="ECO:0007669"/>
    <property type="project" value="InterPro"/>
</dbReference>
<dbReference type="InterPro" id="IPR038656">
    <property type="entry name" value="Peptidase_G1_sf"/>
</dbReference>
<dbReference type="InterPro" id="IPR013320">
    <property type="entry name" value="ConA-like_dom_sf"/>
</dbReference>
<feature type="chain" id="PRO_5002746057" evidence="2">
    <location>
        <begin position="40"/>
        <end position="268"/>
    </location>
</feature>
<keyword evidence="2" id="KW-0732">Signal</keyword>
<protein>
    <submittedName>
        <fullName evidence="3">Acid proteinase, putative</fullName>
    </submittedName>
</protein>
<dbReference type="KEGG" id="rsa:RSal33209_2584"/>
<dbReference type="CDD" id="cd13426">
    <property type="entry name" value="Peptidase_G1"/>
    <property type="match status" value="1"/>
</dbReference>
<dbReference type="HOGENOM" id="CLU_090652_0_0_11"/>
<sequence length="268" mass="27947">MSSHIFERIKMSSSRIAKAGLSVAFALGIALVGSGAAVAAPQHTNNDGGVSTASQPSHESHAGNGTSTNWSGEVFTNANFSSVTSSWTVPTLNCPSSGFQSSYFWVGLGGWNGNRSLEQLGTAQWCDNGDPHYGLFAEFWSSPPIAGDGGEYPGYPVAAGDTVTATVTKLSNGKYRIYETSSQGWTYSKDGNAPGTDPGNLTAEVIAEAPGDAGTPLANFGNSGFSNISYNADQNANAALYDIKYNGVKKDSTSYDGSDGLQVNWLHS</sequence>
<dbReference type="STRING" id="288705.RSal33209_2584"/>
<evidence type="ECO:0000256" key="1">
    <source>
        <dbReference type="SAM" id="MobiDB-lite"/>
    </source>
</evidence>
<evidence type="ECO:0000313" key="3">
    <source>
        <dbReference type="EMBL" id="ABY24309.1"/>
    </source>
</evidence>
<proteinExistence type="predicted"/>
<evidence type="ECO:0000313" key="4">
    <source>
        <dbReference type="Proteomes" id="UP000002007"/>
    </source>
</evidence>
<dbReference type="EMBL" id="CP000910">
    <property type="protein sequence ID" value="ABY24309.1"/>
    <property type="molecule type" value="Genomic_DNA"/>
</dbReference>
<feature type="region of interest" description="Disordered" evidence="1">
    <location>
        <begin position="43"/>
        <end position="68"/>
    </location>
</feature>
<keyword evidence="4" id="KW-1185">Reference proteome</keyword>
<reference evidence="4" key="1">
    <citation type="journal article" date="2008" name="J. Bacteriol.">
        <title>Genome sequence of the fish pathogen Renibacterium salmoninarum suggests reductive evolution away from an environmental Arthrobacter ancestor.</title>
        <authorList>
            <person name="Wiens G.D."/>
            <person name="Rockey D.D."/>
            <person name="Wu Z."/>
            <person name="Chang J."/>
            <person name="Levy R."/>
            <person name="Crane S."/>
            <person name="Chen D.S."/>
            <person name="Capri G.R."/>
            <person name="Burnett J.R."/>
            <person name="Sudheesh P.S."/>
            <person name="Schipma M.J."/>
            <person name="Burd H."/>
            <person name="Bhattacharyya A."/>
            <person name="Rhodes L.D."/>
            <person name="Kaul R."/>
            <person name="Strom M.S."/>
        </authorList>
    </citation>
    <scope>NUCLEOTIDE SEQUENCE [LARGE SCALE GENOMIC DNA]</scope>
    <source>
        <strain evidence="4">ATCC 33209 / DSM 20767 / JCM 11484 / NBRC 15589 / NCIMB 2235</strain>
    </source>
</reference>
<dbReference type="eggNOG" id="ENOG502ZVX8">
    <property type="taxonomic scope" value="Bacteria"/>
</dbReference>